<feature type="domain" description="IraD/Gp25-like" evidence="1">
    <location>
        <begin position="34"/>
        <end position="127"/>
    </location>
</feature>
<accession>A0A1C3JNC8</accession>
<dbReference type="OrthoDB" id="6121510at2"/>
<dbReference type="RefSeq" id="WP_067032350.1">
    <property type="nucleotide sequence ID" value="NZ_FLRA01000003.1"/>
</dbReference>
<protein>
    <submittedName>
        <fullName evidence="2">Gene 25-like lysozyme</fullName>
    </submittedName>
</protein>
<evidence type="ECO:0000313" key="2">
    <source>
        <dbReference type="EMBL" id="SBT16768.1"/>
    </source>
</evidence>
<dbReference type="EMBL" id="FLRA01000003">
    <property type="protein sequence ID" value="SBT16768.1"/>
    <property type="molecule type" value="Genomic_DNA"/>
</dbReference>
<reference evidence="2 5" key="1">
    <citation type="submission" date="2016-06" db="EMBL/GenBank/DDBJ databases">
        <authorList>
            <person name="Kjaerup R.B."/>
            <person name="Dalgaard T.S."/>
            <person name="Juul-Madsen H.R."/>
        </authorList>
    </citation>
    <scope>NUCLEOTIDE SEQUENCE [LARGE SCALE GENOMIC DNA]</scope>
    <source>
        <strain evidence="2 5">CECT 5115</strain>
    </source>
</reference>
<name>A0A1C3JNC8_9GAMM</name>
<reference evidence="3 4" key="2">
    <citation type="submission" date="2016-06" db="EMBL/GenBank/DDBJ databases">
        <authorList>
            <person name="Rodrigo-Torres L."/>
            <person name="Arahal D.R."/>
        </authorList>
    </citation>
    <scope>NUCLEOTIDE SEQUENCE [LARGE SCALE GENOMIC DNA]</scope>
    <source>
        <strain evidence="3 4">CECT 5116</strain>
    </source>
</reference>
<dbReference type="AlphaFoldDB" id="A0A1C3JNC8"/>
<dbReference type="InterPro" id="IPR017737">
    <property type="entry name" value="TssE1-like"/>
</dbReference>
<evidence type="ECO:0000313" key="5">
    <source>
        <dbReference type="Proteomes" id="UP000092871"/>
    </source>
</evidence>
<dbReference type="Proteomes" id="UP000092871">
    <property type="component" value="Unassembled WGS sequence"/>
</dbReference>
<dbReference type="Pfam" id="PF04965">
    <property type="entry name" value="GPW_gp25"/>
    <property type="match status" value="1"/>
</dbReference>
<dbReference type="PANTHER" id="PTHR38595">
    <property type="entry name" value="CYTOPLASMIC PROTEIN-RELATED"/>
    <property type="match status" value="1"/>
</dbReference>
<evidence type="ECO:0000313" key="3">
    <source>
        <dbReference type="EMBL" id="SBT20484.1"/>
    </source>
</evidence>
<dbReference type="InterPro" id="IPR053176">
    <property type="entry name" value="T6SS_TssE1-like"/>
</dbReference>
<dbReference type="EMBL" id="FLRB01000006">
    <property type="protein sequence ID" value="SBT20484.1"/>
    <property type="molecule type" value="Genomic_DNA"/>
</dbReference>
<dbReference type="NCBIfam" id="TIGR03357">
    <property type="entry name" value="VI_zyme"/>
    <property type="match status" value="1"/>
</dbReference>
<dbReference type="Proteomes" id="UP000092840">
    <property type="component" value="Unassembled WGS sequence"/>
</dbReference>
<evidence type="ECO:0000259" key="1">
    <source>
        <dbReference type="Pfam" id="PF04965"/>
    </source>
</evidence>
<keyword evidence="4" id="KW-1185">Reference proteome</keyword>
<sequence length="155" mass="17813">MSDALQLPFIELIQDAAPESKIDRHRPEVEYYIQYKDSVMRDLQDLLNSRCRSLNPFSEVKGDVLLTYGVTDFAHINISSLSGRDELRRKIQETLRLNEPRLSDINVTLSEEKSDTNSLGFCIKAKLMFYGESEAVMITALFEPALKMFNFRSGR</sequence>
<dbReference type="SUPFAM" id="SSF160719">
    <property type="entry name" value="gpW/gp25-like"/>
    <property type="match status" value="1"/>
</dbReference>
<gene>
    <name evidence="2" type="ORF">MGA5115_00852</name>
    <name evidence="3" type="ORF">MGA5116_01070</name>
</gene>
<evidence type="ECO:0000313" key="4">
    <source>
        <dbReference type="Proteomes" id="UP000092840"/>
    </source>
</evidence>
<proteinExistence type="predicted"/>
<organism evidence="2 5">
    <name type="scientific">Marinomonas gallaica</name>
    <dbReference type="NCBI Taxonomy" id="1806667"/>
    <lineage>
        <taxon>Bacteria</taxon>
        <taxon>Pseudomonadati</taxon>
        <taxon>Pseudomonadota</taxon>
        <taxon>Gammaproteobacteria</taxon>
        <taxon>Oceanospirillales</taxon>
        <taxon>Oceanospirillaceae</taxon>
        <taxon>Marinomonas</taxon>
    </lineage>
</organism>
<dbReference type="PANTHER" id="PTHR38595:SF2">
    <property type="entry name" value="TYPE VI SECRETION SYSTEM BASEPLATE SUBUNIT TSSE"/>
    <property type="match status" value="1"/>
</dbReference>
<dbReference type="Gene3D" id="3.10.450.40">
    <property type="match status" value="1"/>
</dbReference>
<dbReference type="InterPro" id="IPR007048">
    <property type="entry name" value="IraD/Gp25-like"/>
</dbReference>